<protein>
    <submittedName>
        <fullName evidence="1">2361_t:CDS:1</fullName>
    </submittedName>
</protein>
<dbReference type="Proteomes" id="UP000789702">
    <property type="component" value="Unassembled WGS sequence"/>
</dbReference>
<reference evidence="1" key="1">
    <citation type="submission" date="2021-06" db="EMBL/GenBank/DDBJ databases">
        <authorList>
            <person name="Kallberg Y."/>
            <person name="Tangrot J."/>
            <person name="Rosling A."/>
        </authorList>
    </citation>
    <scope>NUCLEOTIDE SEQUENCE</scope>
    <source>
        <strain evidence="1">IL203A</strain>
    </source>
</reference>
<name>A0ACA9ND60_9GLOM</name>
<organism evidence="1 2">
    <name type="scientific">Dentiscutata heterogama</name>
    <dbReference type="NCBI Taxonomy" id="1316150"/>
    <lineage>
        <taxon>Eukaryota</taxon>
        <taxon>Fungi</taxon>
        <taxon>Fungi incertae sedis</taxon>
        <taxon>Mucoromycota</taxon>
        <taxon>Glomeromycotina</taxon>
        <taxon>Glomeromycetes</taxon>
        <taxon>Diversisporales</taxon>
        <taxon>Gigasporaceae</taxon>
        <taxon>Dentiscutata</taxon>
    </lineage>
</organism>
<comment type="caution">
    <text evidence="1">The sequence shown here is derived from an EMBL/GenBank/DDBJ whole genome shotgun (WGS) entry which is preliminary data.</text>
</comment>
<accession>A0ACA9ND60</accession>
<dbReference type="EMBL" id="CAJVPU010015948">
    <property type="protein sequence ID" value="CAG8649851.1"/>
    <property type="molecule type" value="Genomic_DNA"/>
</dbReference>
<gene>
    <name evidence="1" type="ORF">DHETER_LOCUS9241</name>
</gene>
<sequence>MKEDNKKIEKESETQEIYRDNEMLLEKNKKIIISKDLKSLKDNPDLETKMSVFDDVLYTDNKNRLKRANELQNDIKTYMVELAKKKDKLDSILKNLKEKLDHISEQLDISKIPYIKKEVYEDSTLLLSTKIEFISDFIIF</sequence>
<evidence type="ECO:0000313" key="2">
    <source>
        <dbReference type="Proteomes" id="UP000789702"/>
    </source>
</evidence>
<evidence type="ECO:0000313" key="1">
    <source>
        <dbReference type="EMBL" id="CAG8649851.1"/>
    </source>
</evidence>
<keyword evidence="2" id="KW-1185">Reference proteome</keyword>
<proteinExistence type="predicted"/>